<dbReference type="WBParaSite" id="Pan_g5336.t1">
    <property type="protein sequence ID" value="Pan_g5336.t1"/>
    <property type="gene ID" value="Pan_g5336"/>
</dbReference>
<accession>A0A7E4VYT8</accession>
<proteinExistence type="predicted"/>
<evidence type="ECO:0000256" key="1">
    <source>
        <dbReference type="SAM" id="MobiDB-lite"/>
    </source>
</evidence>
<feature type="region of interest" description="Disordered" evidence="1">
    <location>
        <begin position="1"/>
        <end position="28"/>
    </location>
</feature>
<reference evidence="3" key="1">
    <citation type="journal article" date="2013" name="Genetics">
        <title>The draft genome and transcriptome of Panagrellus redivivus are shaped by the harsh demands of a free-living lifestyle.</title>
        <authorList>
            <person name="Srinivasan J."/>
            <person name="Dillman A.R."/>
            <person name="Macchietto M.G."/>
            <person name="Heikkinen L."/>
            <person name="Lakso M."/>
            <person name="Fracchia K.M."/>
            <person name="Antoshechkin I."/>
            <person name="Mortazavi A."/>
            <person name="Wong G."/>
            <person name="Sternberg P.W."/>
        </authorList>
    </citation>
    <scope>NUCLEOTIDE SEQUENCE [LARGE SCALE GENOMIC DNA]</scope>
    <source>
        <strain evidence="3">MT8872</strain>
    </source>
</reference>
<keyword evidence="3" id="KW-1185">Reference proteome</keyword>
<protein>
    <submittedName>
        <fullName evidence="4">BAH domain-containing protein</fullName>
    </submittedName>
</protein>
<sequence length="199" mass="22480">MASDGLLLPGPSTSTSDPDSTANRPIPSEALEQGLWEVEIVYYTLGHRTHSTQYNGLGNGDTKKQRRGKVYKVVGESEYKCFEAHDGVCYWPGDAVYIETTPGEPFIVGTINMFKPTKRETISCKLTRYYRPEDIPEVTYSLLIQERKEHGSFEETNRHASRELFSSEFPVNYSVSFLSRLSFIPFHLSLALGSNVKNK</sequence>
<dbReference type="GO" id="GO:0003682">
    <property type="term" value="F:chromatin binding"/>
    <property type="evidence" value="ECO:0007669"/>
    <property type="project" value="InterPro"/>
</dbReference>
<evidence type="ECO:0000313" key="3">
    <source>
        <dbReference type="Proteomes" id="UP000492821"/>
    </source>
</evidence>
<feature type="domain" description="BAH" evidence="2">
    <location>
        <begin position="88"/>
        <end position="199"/>
    </location>
</feature>
<dbReference type="InterPro" id="IPR043151">
    <property type="entry name" value="BAH_sf"/>
</dbReference>
<dbReference type="AlphaFoldDB" id="A0A7E4VYT8"/>
<dbReference type="Proteomes" id="UP000492821">
    <property type="component" value="Unassembled WGS sequence"/>
</dbReference>
<evidence type="ECO:0000313" key="4">
    <source>
        <dbReference type="WBParaSite" id="Pan_g5336.t1"/>
    </source>
</evidence>
<organism evidence="3 4">
    <name type="scientific">Panagrellus redivivus</name>
    <name type="common">Microworm</name>
    <dbReference type="NCBI Taxonomy" id="6233"/>
    <lineage>
        <taxon>Eukaryota</taxon>
        <taxon>Metazoa</taxon>
        <taxon>Ecdysozoa</taxon>
        <taxon>Nematoda</taxon>
        <taxon>Chromadorea</taxon>
        <taxon>Rhabditida</taxon>
        <taxon>Tylenchina</taxon>
        <taxon>Panagrolaimomorpha</taxon>
        <taxon>Panagrolaimoidea</taxon>
        <taxon>Panagrolaimidae</taxon>
        <taxon>Panagrellus</taxon>
    </lineage>
</organism>
<reference evidence="4" key="2">
    <citation type="submission" date="2020-10" db="UniProtKB">
        <authorList>
            <consortium name="WormBaseParasite"/>
        </authorList>
    </citation>
    <scope>IDENTIFICATION</scope>
</reference>
<dbReference type="PROSITE" id="PS51038">
    <property type="entry name" value="BAH"/>
    <property type="match status" value="1"/>
</dbReference>
<feature type="compositionally biased region" description="Low complexity" evidence="1">
    <location>
        <begin position="1"/>
        <end position="21"/>
    </location>
</feature>
<dbReference type="InterPro" id="IPR001025">
    <property type="entry name" value="BAH_dom"/>
</dbReference>
<dbReference type="Gene3D" id="2.30.30.490">
    <property type="match status" value="1"/>
</dbReference>
<name>A0A7E4VYT8_PANRE</name>
<evidence type="ECO:0000259" key="2">
    <source>
        <dbReference type="PROSITE" id="PS51038"/>
    </source>
</evidence>